<protein>
    <recommendedName>
        <fullName evidence="3">Ribosomal protein S13</fullName>
    </recommendedName>
</protein>
<gene>
    <name evidence="1" type="ORF">MEUPH1_LOCUS576</name>
</gene>
<dbReference type="EMBL" id="CARXXK010000001">
    <property type="protein sequence ID" value="CAI6343288.1"/>
    <property type="molecule type" value="Genomic_DNA"/>
</dbReference>
<evidence type="ECO:0008006" key="3">
    <source>
        <dbReference type="Google" id="ProtNLM"/>
    </source>
</evidence>
<comment type="caution">
    <text evidence="1">The sequence shown here is derived from an EMBL/GenBank/DDBJ whole genome shotgun (WGS) entry which is preliminary data.</text>
</comment>
<evidence type="ECO:0000313" key="2">
    <source>
        <dbReference type="Proteomes" id="UP001160148"/>
    </source>
</evidence>
<keyword evidence="2" id="KW-1185">Reference proteome</keyword>
<reference evidence="1 2" key="1">
    <citation type="submission" date="2023-01" db="EMBL/GenBank/DDBJ databases">
        <authorList>
            <person name="Whitehead M."/>
        </authorList>
    </citation>
    <scope>NUCLEOTIDE SEQUENCE [LARGE SCALE GENOMIC DNA]</scope>
</reference>
<proteinExistence type="predicted"/>
<name>A0AAV0VKX0_9HEMI</name>
<sequence>MVFHSIDMAICNPWLEYLQDCNLLGIEKKKQMDLLHFKMRLADNLINLGRSDNIKRPRGRPTSASRHRLHLLQKRKRQRNQSRIKKPVMIT</sequence>
<organism evidence="1 2">
    <name type="scientific">Macrosiphum euphorbiae</name>
    <name type="common">potato aphid</name>
    <dbReference type="NCBI Taxonomy" id="13131"/>
    <lineage>
        <taxon>Eukaryota</taxon>
        <taxon>Metazoa</taxon>
        <taxon>Ecdysozoa</taxon>
        <taxon>Arthropoda</taxon>
        <taxon>Hexapoda</taxon>
        <taxon>Insecta</taxon>
        <taxon>Pterygota</taxon>
        <taxon>Neoptera</taxon>
        <taxon>Paraneoptera</taxon>
        <taxon>Hemiptera</taxon>
        <taxon>Sternorrhyncha</taxon>
        <taxon>Aphidomorpha</taxon>
        <taxon>Aphidoidea</taxon>
        <taxon>Aphididae</taxon>
        <taxon>Macrosiphini</taxon>
        <taxon>Macrosiphum</taxon>
    </lineage>
</organism>
<dbReference type="PANTHER" id="PTHR47272">
    <property type="entry name" value="DDE_TNP_1_7 DOMAIN-CONTAINING PROTEIN"/>
    <property type="match status" value="1"/>
</dbReference>
<evidence type="ECO:0000313" key="1">
    <source>
        <dbReference type="EMBL" id="CAI6343288.1"/>
    </source>
</evidence>
<dbReference type="AlphaFoldDB" id="A0AAV0VKX0"/>
<accession>A0AAV0VKX0</accession>
<dbReference type="Proteomes" id="UP001160148">
    <property type="component" value="Unassembled WGS sequence"/>
</dbReference>